<reference evidence="2 3" key="1">
    <citation type="submission" date="2015-03" db="EMBL/GenBank/DDBJ databases">
        <title>Genome assembly of Sandaracinus amylolyticus DSM 53668.</title>
        <authorList>
            <person name="Sharma G."/>
            <person name="Subramanian S."/>
        </authorList>
    </citation>
    <scope>NUCLEOTIDE SEQUENCE [LARGE SCALE GENOMIC DNA]</scope>
    <source>
        <strain evidence="2 3">DSM 53668</strain>
    </source>
</reference>
<gene>
    <name evidence="2" type="ORF">DB32_005493</name>
</gene>
<keyword evidence="3" id="KW-1185">Reference proteome</keyword>
<sequence length="107" mass="11163">MADAQTDFGTRLPQKIAANPDKAKAIGAVFLFKINGDGGGVWTVDCKNDVGVTTGDKGGADCTLELSADDWKTISDNPGAAMQLFFTGKLKVTGNAMLATKLQQILA</sequence>
<accession>A0A0F6SGA3</accession>
<dbReference type="SUPFAM" id="SSF55718">
    <property type="entry name" value="SCP-like"/>
    <property type="match status" value="1"/>
</dbReference>
<dbReference type="PANTHER" id="PTHR10094:SF25">
    <property type="entry name" value="SCP2 STEROL-BINDING DOMAIN-CONTAINING PROTEIN 1"/>
    <property type="match status" value="1"/>
</dbReference>
<evidence type="ECO:0000259" key="1">
    <source>
        <dbReference type="Pfam" id="PF02036"/>
    </source>
</evidence>
<dbReference type="InterPro" id="IPR036527">
    <property type="entry name" value="SCP2_sterol-bd_dom_sf"/>
</dbReference>
<protein>
    <submittedName>
        <fullName evidence="2">Oxidoreductase, short chain dehydrogenase/reductase family</fullName>
    </submittedName>
</protein>
<dbReference type="Pfam" id="PF02036">
    <property type="entry name" value="SCP2"/>
    <property type="match status" value="1"/>
</dbReference>
<dbReference type="InterPro" id="IPR003033">
    <property type="entry name" value="SCP2_sterol-bd_dom"/>
</dbReference>
<dbReference type="KEGG" id="samy:DB32_005493"/>
<name>A0A0F6SGA3_9BACT</name>
<dbReference type="AlphaFoldDB" id="A0A0F6SGA3"/>
<dbReference type="STRING" id="927083.DB32_005493"/>
<dbReference type="Gene3D" id="3.30.1050.10">
    <property type="entry name" value="SCP2 sterol-binding domain"/>
    <property type="match status" value="1"/>
</dbReference>
<dbReference type="GO" id="GO:0005829">
    <property type="term" value="C:cytosol"/>
    <property type="evidence" value="ECO:0007669"/>
    <property type="project" value="TreeGrafter"/>
</dbReference>
<proteinExistence type="predicted"/>
<evidence type="ECO:0000313" key="2">
    <source>
        <dbReference type="EMBL" id="AKF08344.1"/>
    </source>
</evidence>
<dbReference type="PANTHER" id="PTHR10094">
    <property type="entry name" value="STEROL CARRIER PROTEIN 2 SCP-2 FAMILY PROTEIN"/>
    <property type="match status" value="1"/>
</dbReference>
<evidence type="ECO:0000313" key="3">
    <source>
        <dbReference type="Proteomes" id="UP000034883"/>
    </source>
</evidence>
<dbReference type="Proteomes" id="UP000034883">
    <property type="component" value="Chromosome"/>
</dbReference>
<feature type="domain" description="SCP2" evidence="1">
    <location>
        <begin position="14"/>
        <end position="106"/>
    </location>
</feature>
<dbReference type="EMBL" id="CP011125">
    <property type="protein sequence ID" value="AKF08344.1"/>
    <property type="molecule type" value="Genomic_DNA"/>
</dbReference>
<organism evidence="2 3">
    <name type="scientific">Sandaracinus amylolyticus</name>
    <dbReference type="NCBI Taxonomy" id="927083"/>
    <lineage>
        <taxon>Bacteria</taxon>
        <taxon>Pseudomonadati</taxon>
        <taxon>Myxococcota</taxon>
        <taxon>Polyangia</taxon>
        <taxon>Polyangiales</taxon>
        <taxon>Sandaracinaceae</taxon>
        <taxon>Sandaracinus</taxon>
    </lineage>
</organism>